<dbReference type="EMBL" id="BJXH01000007">
    <property type="protein sequence ID" value="GEM67599.1"/>
    <property type="molecule type" value="Genomic_DNA"/>
</dbReference>
<sequence length="144" mass="16121">MQIINIMTHANQNYPLVTQEISAKKRGAITQIIAPHSNKNEVHANKRSQVVSNVNTNYGFDKCGSFEEIAHLALHRIFNINGDGIAKANFSLNNRKELSVYFYQGVEFKAVHFLYGSNLGNSLEELNAAFLFYENLSKKGVSNA</sequence>
<proteinExistence type="predicted"/>
<evidence type="ECO:0000313" key="2">
    <source>
        <dbReference type="Proteomes" id="UP000321676"/>
    </source>
</evidence>
<dbReference type="RefSeq" id="WP_139185463.1">
    <property type="nucleotide sequence ID" value="NZ_BJXH01000007.1"/>
</dbReference>
<comment type="caution">
    <text evidence="1">The sequence shown here is derived from an EMBL/GenBank/DDBJ whole genome shotgun (WGS) entry which is preliminary data.</text>
</comment>
<reference evidence="1 2" key="1">
    <citation type="submission" date="2019-07" db="EMBL/GenBank/DDBJ databases">
        <title>Whole genome shotgun sequence of Sphingobacterium mizutaii NBRC 14946.</title>
        <authorList>
            <person name="Hosoyama A."/>
            <person name="Uohara A."/>
            <person name="Ohji S."/>
            <person name="Ichikawa N."/>
        </authorList>
    </citation>
    <scope>NUCLEOTIDE SEQUENCE [LARGE SCALE GENOMIC DNA]</scope>
    <source>
        <strain evidence="1 2">NBRC 14946</strain>
    </source>
</reference>
<name>A0ABQ0W0Z7_9SPHI</name>
<organism evidence="1 2">
    <name type="scientific">Sphingobacterium mizutaii NBRC 14946 = DSM 11724</name>
    <dbReference type="NCBI Taxonomy" id="1220576"/>
    <lineage>
        <taxon>Bacteria</taxon>
        <taxon>Pseudomonadati</taxon>
        <taxon>Bacteroidota</taxon>
        <taxon>Sphingobacteriia</taxon>
        <taxon>Sphingobacteriales</taxon>
        <taxon>Sphingobacteriaceae</taxon>
        <taxon>Sphingobacterium</taxon>
    </lineage>
</organism>
<evidence type="ECO:0000313" key="1">
    <source>
        <dbReference type="EMBL" id="GEM67599.1"/>
    </source>
</evidence>
<gene>
    <name evidence="1" type="ORF">SMI01S_12050</name>
</gene>
<accession>A0ABQ0W0Z7</accession>
<dbReference type="Proteomes" id="UP000321676">
    <property type="component" value="Unassembled WGS sequence"/>
</dbReference>
<keyword evidence="2" id="KW-1185">Reference proteome</keyword>
<protein>
    <submittedName>
        <fullName evidence="1">Uncharacterized protein</fullName>
    </submittedName>
</protein>